<reference evidence="2 3" key="1">
    <citation type="journal article" date="2012" name="Genome Biol.">
        <title>Genome and low-iron response of an oceanic diatom adapted to chronic iron limitation.</title>
        <authorList>
            <person name="Lommer M."/>
            <person name="Specht M."/>
            <person name="Roy A.S."/>
            <person name="Kraemer L."/>
            <person name="Andreson R."/>
            <person name="Gutowska M.A."/>
            <person name="Wolf J."/>
            <person name="Bergner S.V."/>
            <person name="Schilhabel M.B."/>
            <person name="Klostermeier U.C."/>
            <person name="Beiko R.G."/>
            <person name="Rosenstiel P."/>
            <person name="Hippler M."/>
            <person name="Laroche J."/>
        </authorList>
    </citation>
    <scope>NUCLEOTIDE SEQUENCE [LARGE SCALE GENOMIC DNA]</scope>
    <source>
        <strain evidence="2 3">CCMP1005</strain>
    </source>
</reference>
<comment type="caution">
    <text evidence="2">The sequence shown here is derived from an EMBL/GenBank/DDBJ whole genome shotgun (WGS) entry which is preliminary data.</text>
</comment>
<keyword evidence="3" id="KW-1185">Reference proteome</keyword>
<dbReference type="EMBL" id="AGNL01042518">
    <property type="protein sequence ID" value="EJK50952.1"/>
    <property type="molecule type" value="Genomic_DNA"/>
</dbReference>
<feature type="compositionally biased region" description="Basic and acidic residues" evidence="1">
    <location>
        <begin position="105"/>
        <end position="117"/>
    </location>
</feature>
<accession>K0RW33</accession>
<dbReference type="AlphaFoldDB" id="K0RW33"/>
<name>K0RW33_THAOC</name>
<evidence type="ECO:0000313" key="2">
    <source>
        <dbReference type="EMBL" id="EJK50952.1"/>
    </source>
</evidence>
<organism evidence="2 3">
    <name type="scientific">Thalassiosira oceanica</name>
    <name type="common">Marine diatom</name>
    <dbReference type="NCBI Taxonomy" id="159749"/>
    <lineage>
        <taxon>Eukaryota</taxon>
        <taxon>Sar</taxon>
        <taxon>Stramenopiles</taxon>
        <taxon>Ochrophyta</taxon>
        <taxon>Bacillariophyta</taxon>
        <taxon>Coscinodiscophyceae</taxon>
        <taxon>Thalassiosirophycidae</taxon>
        <taxon>Thalassiosirales</taxon>
        <taxon>Thalassiosiraceae</taxon>
        <taxon>Thalassiosira</taxon>
    </lineage>
</organism>
<evidence type="ECO:0000313" key="3">
    <source>
        <dbReference type="Proteomes" id="UP000266841"/>
    </source>
</evidence>
<evidence type="ECO:0000256" key="1">
    <source>
        <dbReference type="SAM" id="MobiDB-lite"/>
    </source>
</evidence>
<proteinExistence type="predicted"/>
<gene>
    <name evidence="2" type="ORF">THAOC_29924</name>
</gene>
<protein>
    <submittedName>
        <fullName evidence="2">Uncharacterized protein</fullName>
    </submittedName>
</protein>
<feature type="region of interest" description="Disordered" evidence="1">
    <location>
        <begin position="25"/>
        <end position="119"/>
    </location>
</feature>
<dbReference type="Proteomes" id="UP000266841">
    <property type="component" value="Unassembled WGS sequence"/>
</dbReference>
<sequence length="258" mass="27741">MRKSTKIAAASIAILAASNDIQFAKASRASREARKRRHLRNSRGGSRSHEVTEVELVESSTEATEVDDSSSSQDGATIEPPVPPVHAATKPISADVEQSSSSDQRSPRQVDDERPATIDEALPVGSYVDIISPHSGRSQIAKVLAVTPSSGSGSSADFSYILEHGMLRHPMKGIDASIVKAYEPYSEGAEAYCHIDRDSPVDCTVGEFREAPDGMGLYTVKFTPETSVVPPFTALAQGKEISTILPFTNVQMKLDVKR</sequence>